<accession>M5EJY7</accession>
<evidence type="ECO:0000256" key="1">
    <source>
        <dbReference type="SAM" id="MobiDB-lite"/>
    </source>
</evidence>
<gene>
    <name evidence="2" type="ORF">MESS2_1480115</name>
</gene>
<dbReference type="STRING" id="1297569.MESS2_1480115"/>
<dbReference type="EMBL" id="CAUM01000055">
    <property type="protein sequence ID" value="CCV05069.1"/>
    <property type="molecule type" value="Genomic_DNA"/>
</dbReference>
<protein>
    <submittedName>
        <fullName evidence="2">Uncharacterized protein</fullName>
    </submittedName>
</protein>
<organism evidence="2 3">
    <name type="scientific">Mesorhizobium metallidurans STM 2683</name>
    <dbReference type="NCBI Taxonomy" id="1297569"/>
    <lineage>
        <taxon>Bacteria</taxon>
        <taxon>Pseudomonadati</taxon>
        <taxon>Pseudomonadota</taxon>
        <taxon>Alphaproteobacteria</taxon>
        <taxon>Hyphomicrobiales</taxon>
        <taxon>Phyllobacteriaceae</taxon>
        <taxon>Mesorhizobium</taxon>
    </lineage>
</organism>
<feature type="region of interest" description="Disordered" evidence="1">
    <location>
        <begin position="45"/>
        <end position="72"/>
    </location>
</feature>
<reference evidence="2 3" key="1">
    <citation type="submission" date="2013-02" db="EMBL/GenBank/DDBJ databases">
        <authorList>
            <person name="Genoscope - CEA"/>
        </authorList>
    </citation>
    <scope>NUCLEOTIDE SEQUENCE [LARGE SCALE GENOMIC DNA]</scope>
    <source>
        <strain evidence="2 3">STM 2683</strain>
    </source>
</reference>
<name>M5EJY7_9HYPH</name>
<evidence type="ECO:0000313" key="2">
    <source>
        <dbReference type="EMBL" id="CCV05069.1"/>
    </source>
</evidence>
<evidence type="ECO:0000313" key="3">
    <source>
        <dbReference type="Proteomes" id="UP000012062"/>
    </source>
</evidence>
<sequence>MGRTTHSGDWSSVFRPEMGGSGLACPFATAYRLNSGLYVEDALMRPWPGESGEGTNAESETEEHSRSGIADS</sequence>
<proteinExistence type="predicted"/>
<keyword evidence="3" id="KW-1185">Reference proteome</keyword>
<comment type="caution">
    <text evidence="2">The sequence shown here is derived from an EMBL/GenBank/DDBJ whole genome shotgun (WGS) entry which is preliminary data.</text>
</comment>
<dbReference type="AlphaFoldDB" id="M5EJY7"/>
<dbReference type="Proteomes" id="UP000012062">
    <property type="component" value="Unassembled WGS sequence"/>
</dbReference>